<name>A0A484GL24_SOUCH</name>
<dbReference type="AlphaFoldDB" id="A0A484GL24"/>
<dbReference type="EMBL" id="QWLN02006350">
    <property type="protein sequence ID" value="TEA36402.1"/>
    <property type="molecule type" value="Genomic_DNA"/>
</dbReference>
<reference evidence="1 2" key="1">
    <citation type="journal article" date="2018" name="Genomics">
        <title>Molecular footprints of inshore aquatic adaptation in Indo-Pacific humpback dolphin (Sousa chinensis).</title>
        <authorList>
            <person name="Ming Y."/>
            <person name="Jian J."/>
            <person name="Yu F."/>
            <person name="Yu X."/>
            <person name="Wang J."/>
            <person name="Liu W."/>
        </authorList>
    </citation>
    <scope>NUCLEOTIDE SEQUENCE [LARGE SCALE GENOMIC DNA]</scope>
    <source>
        <strain evidence="1">MY-2018</strain>
        <tissue evidence="1">Skin</tissue>
    </source>
</reference>
<comment type="caution">
    <text evidence="1">The sequence shown here is derived from an EMBL/GenBank/DDBJ whole genome shotgun (WGS) entry which is preliminary data.</text>
</comment>
<accession>A0A484GL24</accession>
<evidence type="ECO:0000313" key="1">
    <source>
        <dbReference type="EMBL" id="TEA36402.1"/>
    </source>
</evidence>
<evidence type="ECO:0000313" key="2">
    <source>
        <dbReference type="Proteomes" id="UP000295264"/>
    </source>
</evidence>
<sequence length="83" mass="9442">MVCLQDAVLFLRKRKTEKDVGLPCTGKGNIGGGTLKEKLEGKKREKYLLETALPWRIVLYFFNEKEFSFLILGEVGAEFIETS</sequence>
<gene>
    <name evidence="1" type="ORF">DBR06_SOUSAS16310017</name>
</gene>
<keyword evidence="2" id="KW-1185">Reference proteome</keyword>
<protein>
    <submittedName>
        <fullName evidence="1">Uncharacterized protein</fullName>
    </submittedName>
</protein>
<dbReference type="Proteomes" id="UP000295264">
    <property type="component" value="Unassembled WGS sequence"/>
</dbReference>
<proteinExistence type="predicted"/>
<organism evidence="1 2">
    <name type="scientific">Sousa chinensis</name>
    <name type="common">Indo-pacific humpbacked dolphin</name>
    <name type="synonym">Steno chinensis</name>
    <dbReference type="NCBI Taxonomy" id="103600"/>
    <lineage>
        <taxon>Eukaryota</taxon>
        <taxon>Metazoa</taxon>
        <taxon>Chordata</taxon>
        <taxon>Craniata</taxon>
        <taxon>Vertebrata</taxon>
        <taxon>Euteleostomi</taxon>
        <taxon>Mammalia</taxon>
        <taxon>Eutheria</taxon>
        <taxon>Laurasiatheria</taxon>
        <taxon>Artiodactyla</taxon>
        <taxon>Whippomorpha</taxon>
        <taxon>Cetacea</taxon>
        <taxon>Odontoceti</taxon>
        <taxon>Delphinidae</taxon>
        <taxon>Sousa</taxon>
    </lineage>
</organism>